<gene>
    <name evidence="1" type="ORF">PVAND_011877</name>
</gene>
<proteinExistence type="predicted"/>
<dbReference type="InterPro" id="IPR032675">
    <property type="entry name" value="LRR_dom_sf"/>
</dbReference>
<sequence length="156" mass="18751">MKKFVACNASKKRWKVNSSKDDEHLIIYSKDIKTVFQAWQEINSNVQRLTINIFTEDPVLSINPYFVSNLEVKMNIKEINFNCYTHDYWLTLILSLCPNIEKLYFFKLTKEKLKYIAEHLDYVKNIECDFIESDTIEFYNDMRKQRKDINTDIKIN</sequence>
<protein>
    <submittedName>
        <fullName evidence="1">Uncharacterized protein</fullName>
    </submittedName>
</protein>
<reference evidence="1" key="1">
    <citation type="submission" date="2021-03" db="EMBL/GenBank/DDBJ databases">
        <title>Chromosome level genome of the anhydrobiotic midge Polypedilum vanderplanki.</title>
        <authorList>
            <person name="Yoshida Y."/>
            <person name="Kikawada T."/>
            <person name="Gusev O."/>
        </authorList>
    </citation>
    <scope>NUCLEOTIDE SEQUENCE</scope>
    <source>
        <strain evidence="1">NIAS01</strain>
        <tissue evidence="1">Whole body or cell culture</tissue>
    </source>
</reference>
<comment type="caution">
    <text evidence="1">The sequence shown here is derived from an EMBL/GenBank/DDBJ whole genome shotgun (WGS) entry which is preliminary data.</text>
</comment>
<keyword evidence="2" id="KW-1185">Reference proteome</keyword>
<dbReference type="AlphaFoldDB" id="A0A9J6CJY3"/>
<organism evidence="1 2">
    <name type="scientific">Polypedilum vanderplanki</name>
    <name type="common">Sleeping chironomid midge</name>
    <dbReference type="NCBI Taxonomy" id="319348"/>
    <lineage>
        <taxon>Eukaryota</taxon>
        <taxon>Metazoa</taxon>
        <taxon>Ecdysozoa</taxon>
        <taxon>Arthropoda</taxon>
        <taxon>Hexapoda</taxon>
        <taxon>Insecta</taxon>
        <taxon>Pterygota</taxon>
        <taxon>Neoptera</taxon>
        <taxon>Endopterygota</taxon>
        <taxon>Diptera</taxon>
        <taxon>Nematocera</taxon>
        <taxon>Chironomoidea</taxon>
        <taxon>Chironomidae</taxon>
        <taxon>Chironominae</taxon>
        <taxon>Polypedilum</taxon>
        <taxon>Polypedilum</taxon>
    </lineage>
</organism>
<dbReference type="Gene3D" id="3.80.10.10">
    <property type="entry name" value="Ribonuclease Inhibitor"/>
    <property type="match status" value="1"/>
</dbReference>
<evidence type="ECO:0000313" key="1">
    <source>
        <dbReference type="EMBL" id="KAG5682530.1"/>
    </source>
</evidence>
<dbReference type="EMBL" id="JADBJN010000001">
    <property type="protein sequence ID" value="KAG5682530.1"/>
    <property type="molecule type" value="Genomic_DNA"/>
</dbReference>
<evidence type="ECO:0000313" key="2">
    <source>
        <dbReference type="Proteomes" id="UP001107558"/>
    </source>
</evidence>
<name>A0A9J6CJY3_POLVA</name>
<accession>A0A9J6CJY3</accession>
<dbReference type="Proteomes" id="UP001107558">
    <property type="component" value="Chromosome 1"/>
</dbReference>
<dbReference type="OrthoDB" id="10352953at2759"/>